<gene>
    <name evidence="1" type="ORF">CI15_32800</name>
</gene>
<dbReference type="Proteomes" id="UP000075613">
    <property type="component" value="Unassembled WGS sequence"/>
</dbReference>
<proteinExistence type="predicted"/>
<dbReference type="RefSeq" id="WP_062137188.1">
    <property type="nucleotide sequence ID" value="NZ_LRBG01000039.1"/>
</dbReference>
<evidence type="ECO:0000313" key="2">
    <source>
        <dbReference type="Proteomes" id="UP000075613"/>
    </source>
</evidence>
<dbReference type="AlphaFoldDB" id="A0A149PBD6"/>
<evidence type="ECO:0000313" key="1">
    <source>
        <dbReference type="EMBL" id="KXU82330.1"/>
    </source>
</evidence>
<reference evidence="1 2" key="1">
    <citation type="journal article" date="2015" name="Int. J. Syst. Evol. Microbiol.">
        <title>Burkholderia monticola sp. nov., isolated from mountain soil.</title>
        <authorList>
            <person name="Baek I."/>
            <person name="Seo B."/>
            <person name="Lee I."/>
            <person name="Yi H."/>
            <person name="Chun J."/>
        </authorList>
    </citation>
    <scope>NUCLEOTIDE SEQUENCE [LARGE SCALE GENOMIC DNA]</scope>
    <source>
        <strain evidence="1 2">JC2948</strain>
    </source>
</reference>
<dbReference type="STRING" id="1399968.CI15_32800"/>
<name>A0A149PBD6_9BURK</name>
<protein>
    <recommendedName>
        <fullName evidence="3">NIPSNAP domain-containing protein</fullName>
    </recommendedName>
</protein>
<sequence>MKSVTPHGMLFVASDINADDERDFNAWYDREHIEQRVRMEGVISAARYWAISGKPKYLSLYWAESVAVFASPSYAHAFQNQTTWSQRTLPKMVAPTRRIGEVSASVGQGSGAFVAVLPMSVPDDAQALTERCAEIGARLSEDLGFVHSYLLSPIDELSRPLPQEDLATRKMYPMFIVESSNARSNEQALEFASQALDCETSNAARYSLTWKLAATELT</sequence>
<accession>A0A149PBD6</accession>
<evidence type="ECO:0008006" key="3">
    <source>
        <dbReference type="Google" id="ProtNLM"/>
    </source>
</evidence>
<comment type="caution">
    <text evidence="1">The sequence shown here is derived from an EMBL/GenBank/DDBJ whole genome shotgun (WGS) entry which is preliminary data.</text>
</comment>
<dbReference type="OrthoDB" id="6537357at2"/>
<dbReference type="EMBL" id="LRBG01000039">
    <property type="protein sequence ID" value="KXU82330.1"/>
    <property type="molecule type" value="Genomic_DNA"/>
</dbReference>
<keyword evidence="2" id="KW-1185">Reference proteome</keyword>
<organism evidence="1 2">
    <name type="scientific">Paraburkholderia monticola</name>
    <dbReference type="NCBI Taxonomy" id="1399968"/>
    <lineage>
        <taxon>Bacteria</taxon>
        <taxon>Pseudomonadati</taxon>
        <taxon>Pseudomonadota</taxon>
        <taxon>Betaproteobacteria</taxon>
        <taxon>Burkholderiales</taxon>
        <taxon>Burkholderiaceae</taxon>
        <taxon>Paraburkholderia</taxon>
    </lineage>
</organism>